<feature type="transmembrane region" description="Helical" evidence="13">
    <location>
        <begin position="44"/>
        <end position="65"/>
    </location>
</feature>
<evidence type="ECO:0000313" key="15">
    <source>
        <dbReference type="EMBL" id="GGC09347.1"/>
    </source>
</evidence>
<protein>
    <submittedName>
        <fullName evidence="15">Cytochrome b</fullName>
    </submittedName>
</protein>
<keyword evidence="11 13" id="KW-0472">Membrane</keyword>
<feature type="domain" description="Cytochrome b561 bacterial/Ni-hydrogenase" evidence="14">
    <location>
        <begin position="5"/>
        <end position="176"/>
    </location>
</feature>
<keyword evidence="4" id="KW-1003">Cell membrane</keyword>
<evidence type="ECO:0000256" key="7">
    <source>
        <dbReference type="ARBA" id="ARBA00022723"/>
    </source>
</evidence>
<dbReference type="RefSeq" id="WP_188482634.1">
    <property type="nucleotide sequence ID" value="NZ_BMFC01000007.1"/>
</dbReference>
<name>A0ABQ1KV13_9RHOB</name>
<keyword evidence="10" id="KW-0408">Iron</keyword>
<evidence type="ECO:0000256" key="8">
    <source>
        <dbReference type="ARBA" id="ARBA00022982"/>
    </source>
</evidence>
<keyword evidence="7" id="KW-0479">Metal-binding</keyword>
<evidence type="ECO:0000256" key="13">
    <source>
        <dbReference type="SAM" id="Phobius"/>
    </source>
</evidence>
<feature type="transmembrane region" description="Helical" evidence="13">
    <location>
        <begin position="142"/>
        <end position="165"/>
    </location>
</feature>
<dbReference type="SUPFAM" id="SSF81342">
    <property type="entry name" value="Transmembrane di-heme cytochromes"/>
    <property type="match status" value="1"/>
</dbReference>
<keyword evidence="6 13" id="KW-0812">Transmembrane</keyword>
<reference evidence="16" key="1">
    <citation type="journal article" date="2019" name="Int. J. Syst. Evol. Microbiol.">
        <title>The Global Catalogue of Microorganisms (GCM) 10K type strain sequencing project: providing services to taxonomists for standard genome sequencing and annotation.</title>
        <authorList>
            <consortium name="The Broad Institute Genomics Platform"/>
            <consortium name="The Broad Institute Genome Sequencing Center for Infectious Disease"/>
            <person name="Wu L."/>
            <person name="Ma J."/>
        </authorList>
    </citation>
    <scope>NUCLEOTIDE SEQUENCE [LARGE SCALE GENOMIC DNA]</scope>
    <source>
        <strain evidence="16">CGMCC 1.12478</strain>
    </source>
</reference>
<evidence type="ECO:0000313" key="16">
    <source>
        <dbReference type="Proteomes" id="UP000645462"/>
    </source>
</evidence>
<dbReference type="InterPro" id="IPR016174">
    <property type="entry name" value="Di-haem_cyt_TM"/>
</dbReference>
<dbReference type="Gene3D" id="1.20.950.20">
    <property type="entry name" value="Transmembrane di-heme cytochromes, Chain C"/>
    <property type="match status" value="1"/>
</dbReference>
<proteinExistence type="inferred from homology"/>
<organism evidence="15 16">
    <name type="scientific">Marivita lacus</name>
    <dbReference type="NCBI Taxonomy" id="1323742"/>
    <lineage>
        <taxon>Bacteria</taxon>
        <taxon>Pseudomonadati</taxon>
        <taxon>Pseudomonadota</taxon>
        <taxon>Alphaproteobacteria</taxon>
        <taxon>Rhodobacterales</taxon>
        <taxon>Roseobacteraceae</taxon>
        <taxon>Marivita</taxon>
    </lineage>
</organism>
<dbReference type="InterPro" id="IPR011577">
    <property type="entry name" value="Cyt_b561_bac/Ni-Hgenase"/>
</dbReference>
<evidence type="ECO:0000256" key="5">
    <source>
        <dbReference type="ARBA" id="ARBA00022617"/>
    </source>
</evidence>
<evidence type="ECO:0000256" key="9">
    <source>
        <dbReference type="ARBA" id="ARBA00022989"/>
    </source>
</evidence>
<comment type="subcellular location">
    <subcellularLocation>
        <location evidence="2">Cell membrane</location>
        <topology evidence="2">Multi-pass membrane protein</topology>
    </subcellularLocation>
</comment>
<evidence type="ECO:0000256" key="10">
    <source>
        <dbReference type="ARBA" id="ARBA00023004"/>
    </source>
</evidence>
<gene>
    <name evidence="15" type="ORF">GCM10011363_27490</name>
</gene>
<dbReference type="Proteomes" id="UP000645462">
    <property type="component" value="Unassembled WGS sequence"/>
</dbReference>
<comment type="caution">
    <text evidence="15">The sequence shown here is derived from an EMBL/GenBank/DDBJ whole genome shotgun (WGS) entry which is preliminary data.</text>
</comment>
<dbReference type="PANTHER" id="PTHR30529">
    <property type="entry name" value="CYTOCHROME B561"/>
    <property type="match status" value="1"/>
</dbReference>
<dbReference type="InterPro" id="IPR052168">
    <property type="entry name" value="Cytochrome_b561_oxidase"/>
</dbReference>
<evidence type="ECO:0000256" key="4">
    <source>
        <dbReference type="ARBA" id="ARBA00022475"/>
    </source>
</evidence>
<keyword evidence="8" id="KW-0249">Electron transport</keyword>
<evidence type="ECO:0000259" key="14">
    <source>
        <dbReference type="Pfam" id="PF01292"/>
    </source>
</evidence>
<evidence type="ECO:0000256" key="12">
    <source>
        <dbReference type="ARBA" id="ARBA00037975"/>
    </source>
</evidence>
<evidence type="ECO:0000256" key="2">
    <source>
        <dbReference type="ARBA" id="ARBA00004651"/>
    </source>
</evidence>
<accession>A0ABQ1KV13</accession>
<evidence type="ECO:0000256" key="6">
    <source>
        <dbReference type="ARBA" id="ARBA00022692"/>
    </source>
</evidence>
<comment type="cofactor">
    <cofactor evidence="1">
        <name>heme b</name>
        <dbReference type="ChEBI" id="CHEBI:60344"/>
    </cofactor>
</comment>
<keyword evidence="16" id="KW-1185">Reference proteome</keyword>
<dbReference type="PANTHER" id="PTHR30529:SF1">
    <property type="entry name" value="CYTOCHROME B561 HOMOLOG 2"/>
    <property type="match status" value="1"/>
</dbReference>
<keyword evidence="3" id="KW-0813">Transport</keyword>
<sequence length="183" mass="20181">MTQSRYTGPARGLHWLMAVLILLTIPAGLIMVQPGLDRSFQNWLFIYHKNVGVLLLLLIVVRLLWRLRNPPPPKPSSLTAIQVRIAELTHKAMYALLFVVPIAGYVRVKAGGFPIESLDALNIPSLVPRSEALAEVAKTVHYGFGLLLMALIAMHIGAALFHTMVKQDGVFSRMWPPVGGGTR</sequence>
<feature type="transmembrane region" description="Helical" evidence="13">
    <location>
        <begin position="12"/>
        <end position="32"/>
    </location>
</feature>
<evidence type="ECO:0000256" key="11">
    <source>
        <dbReference type="ARBA" id="ARBA00023136"/>
    </source>
</evidence>
<evidence type="ECO:0000256" key="1">
    <source>
        <dbReference type="ARBA" id="ARBA00001970"/>
    </source>
</evidence>
<keyword evidence="9 13" id="KW-1133">Transmembrane helix</keyword>
<comment type="similarity">
    <text evidence="12">Belongs to the cytochrome b561 family.</text>
</comment>
<keyword evidence="5" id="KW-0349">Heme</keyword>
<evidence type="ECO:0000256" key="3">
    <source>
        <dbReference type="ARBA" id="ARBA00022448"/>
    </source>
</evidence>
<dbReference type="Pfam" id="PF01292">
    <property type="entry name" value="Ni_hydr_CYTB"/>
    <property type="match status" value="1"/>
</dbReference>
<dbReference type="EMBL" id="BMFC01000007">
    <property type="protein sequence ID" value="GGC09347.1"/>
    <property type="molecule type" value="Genomic_DNA"/>
</dbReference>